<evidence type="ECO:0000256" key="5">
    <source>
        <dbReference type="ARBA" id="ARBA00022679"/>
    </source>
</evidence>
<dbReference type="PROSITE" id="PS50109">
    <property type="entry name" value="HIS_KIN"/>
    <property type="match status" value="1"/>
</dbReference>
<evidence type="ECO:0000259" key="9">
    <source>
        <dbReference type="PROSITE" id="PS50109"/>
    </source>
</evidence>
<organism evidence="11 12">
    <name type="scientific">Microbacterium oxydans</name>
    <dbReference type="NCBI Taxonomy" id="82380"/>
    <lineage>
        <taxon>Bacteria</taxon>
        <taxon>Bacillati</taxon>
        <taxon>Actinomycetota</taxon>
        <taxon>Actinomycetes</taxon>
        <taxon>Micrococcales</taxon>
        <taxon>Microbacteriaceae</taxon>
        <taxon>Microbacterium</taxon>
    </lineage>
</organism>
<gene>
    <name evidence="11" type="primary">phoR</name>
    <name evidence="11" type="ORF">RN51_01791</name>
</gene>
<evidence type="ECO:0000256" key="3">
    <source>
        <dbReference type="ARBA" id="ARBA00012438"/>
    </source>
</evidence>
<dbReference type="InterPro" id="IPR000014">
    <property type="entry name" value="PAS"/>
</dbReference>
<dbReference type="InterPro" id="IPR003594">
    <property type="entry name" value="HATPase_dom"/>
</dbReference>
<accession>A0A0F0KNJ1</accession>
<feature type="transmembrane region" description="Helical" evidence="8">
    <location>
        <begin position="63"/>
        <end position="82"/>
    </location>
</feature>
<dbReference type="EMBL" id="JYIV01000025">
    <property type="protein sequence ID" value="KJL22477.1"/>
    <property type="molecule type" value="Genomic_DNA"/>
</dbReference>
<dbReference type="Gene3D" id="3.30.450.20">
    <property type="entry name" value="PAS domain"/>
    <property type="match status" value="1"/>
</dbReference>
<dbReference type="SMART" id="SM00388">
    <property type="entry name" value="HisKA"/>
    <property type="match status" value="1"/>
</dbReference>
<evidence type="ECO:0000259" key="10">
    <source>
        <dbReference type="PROSITE" id="PS50112"/>
    </source>
</evidence>
<dbReference type="SUPFAM" id="SSF47384">
    <property type="entry name" value="Homodimeric domain of signal transducing histidine kinase"/>
    <property type="match status" value="1"/>
</dbReference>
<evidence type="ECO:0000256" key="8">
    <source>
        <dbReference type="SAM" id="Phobius"/>
    </source>
</evidence>
<reference evidence="11 12" key="1">
    <citation type="submission" date="2015-02" db="EMBL/GenBank/DDBJ databases">
        <title>Draft genome sequences of ten Microbacterium spp. with emphasis on heavy metal contaminated environments.</title>
        <authorList>
            <person name="Corretto E."/>
        </authorList>
    </citation>
    <scope>NUCLEOTIDE SEQUENCE [LARGE SCALE GENOMIC DNA]</scope>
    <source>
        <strain evidence="11 12">BEL163</strain>
    </source>
</reference>
<keyword evidence="8" id="KW-0472">Membrane</keyword>
<dbReference type="PRINTS" id="PR00344">
    <property type="entry name" value="BCTRLSENSOR"/>
</dbReference>
<dbReference type="InterPro" id="IPR004358">
    <property type="entry name" value="Sig_transdc_His_kin-like_C"/>
</dbReference>
<keyword evidence="4" id="KW-0597">Phosphoprotein</keyword>
<evidence type="ECO:0000256" key="1">
    <source>
        <dbReference type="ARBA" id="ARBA00000085"/>
    </source>
</evidence>
<dbReference type="InterPro" id="IPR036890">
    <property type="entry name" value="HATPase_C_sf"/>
</dbReference>
<dbReference type="AlphaFoldDB" id="A0A0F0KNJ1"/>
<dbReference type="PATRIC" id="fig|82380.10.peg.1801"/>
<dbReference type="GO" id="GO:0000155">
    <property type="term" value="F:phosphorelay sensor kinase activity"/>
    <property type="evidence" value="ECO:0007669"/>
    <property type="project" value="InterPro"/>
</dbReference>
<dbReference type="SUPFAM" id="SSF55874">
    <property type="entry name" value="ATPase domain of HSP90 chaperone/DNA topoisomerase II/histidine kinase"/>
    <property type="match status" value="1"/>
</dbReference>
<dbReference type="RefSeq" id="WP_045263688.1">
    <property type="nucleotide sequence ID" value="NZ_JYIV01000025.1"/>
</dbReference>
<dbReference type="InterPro" id="IPR035965">
    <property type="entry name" value="PAS-like_dom_sf"/>
</dbReference>
<keyword evidence="8" id="KW-1133">Transmembrane helix</keyword>
<dbReference type="CDD" id="cd00130">
    <property type="entry name" value="PAS"/>
    <property type="match status" value="1"/>
</dbReference>
<evidence type="ECO:0000256" key="6">
    <source>
        <dbReference type="ARBA" id="ARBA00022777"/>
    </source>
</evidence>
<dbReference type="SMART" id="SM00387">
    <property type="entry name" value="HATPase_c"/>
    <property type="match status" value="1"/>
</dbReference>
<keyword evidence="6" id="KW-0418">Kinase</keyword>
<dbReference type="Gene3D" id="1.10.287.130">
    <property type="match status" value="1"/>
</dbReference>
<evidence type="ECO:0000256" key="7">
    <source>
        <dbReference type="ARBA" id="ARBA00023012"/>
    </source>
</evidence>
<feature type="transmembrane region" description="Helical" evidence="8">
    <location>
        <begin position="89"/>
        <end position="119"/>
    </location>
</feature>
<evidence type="ECO:0000256" key="2">
    <source>
        <dbReference type="ARBA" id="ARBA00004236"/>
    </source>
</evidence>
<feature type="domain" description="PAS" evidence="10">
    <location>
        <begin position="180"/>
        <end position="216"/>
    </location>
</feature>
<dbReference type="InterPro" id="IPR003661">
    <property type="entry name" value="HisK_dim/P_dom"/>
</dbReference>
<dbReference type="InterPro" id="IPR036097">
    <property type="entry name" value="HisK_dim/P_sf"/>
</dbReference>
<keyword evidence="5 11" id="KW-0808">Transferase</keyword>
<dbReference type="GO" id="GO:0005886">
    <property type="term" value="C:plasma membrane"/>
    <property type="evidence" value="ECO:0007669"/>
    <property type="project" value="UniProtKB-SubCell"/>
</dbReference>
<dbReference type="SUPFAM" id="SSF55785">
    <property type="entry name" value="PYP-like sensor domain (PAS domain)"/>
    <property type="match status" value="1"/>
</dbReference>
<dbReference type="OrthoDB" id="9757990at2"/>
<protein>
    <recommendedName>
        <fullName evidence="3">histidine kinase</fullName>
        <ecNumber evidence="3">2.7.13.3</ecNumber>
    </recommendedName>
</protein>
<dbReference type="InterPro" id="IPR005467">
    <property type="entry name" value="His_kinase_dom"/>
</dbReference>
<dbReference type="GO" id="GO:0009927">
    <property type="term" value="F:histidine phosphotransfer kinase activity"/>
    <property type="evidence" value="ECO:0007669"/>
    <property type="project" value="TreeGrafter"/>
</dbReference>
<keyword evidence="7" id="KW-0902">Two-component regulatory system</keyword>
<proteinExistence type="predicted"/>
<sequence>MIRTVSIWRWQLVFMGSIVAIVVMITAFKPQTFANPLIVTGIALVVVTTVATLAVPWHRLPHSAVAAVPLLDALAVGFTTNAPDIRLGFLWVFPVVWLATYFSLPWVLGGIAFISGTLVVFADQNGTPADILLRLLTLVITLGFLGVTVRIGAQRSRAARRLLQRRSEQVNRAAERAEANQRRVTQIVDALGAALVVVTSSGRILQMNDAYRSLYGRDRFGAALPSASVEYDARRGNAVPPTQTTLARAARGEALHSERVWLYDGSGRWKALGVSTQPMATAGEGEDITLVVIDDVTAMLEVEEERRAFTAVVSHELRNPLTAIIGHVELLREREDLPGRVPAQLEIIAHAGDRMQELVGSILEQTSHTAPEPFAPVDLRELVEASAASYAPLIAGSRQSLTIEGEGGLLVSGDAFRLRQVLDNLLSNAVKYTPAGGDITVQLSTGPDGSAELAVADNGTGMTQEDLARVFEPYFRAESAMRAGIGGTGLGMGIAREIVATHEGTIEVCSEPGTGTRVTLRFPHRPAKENRA</sequence>
<dbReference type="Pfam" id="PF02518">
    <property type="entry name" value="HATPase_c"/>
    <property type="match status" value="1"/>
</dbReference>
<evidence type="ECO:0000313" key="11">
    <source>
        <dbReference type="EMBL" id="KJL22477.1"/>
    </source>
</evidence>
<comment type="caution">
    <text evidence="11">The sequence shown here is derived from an EMBL/GenBank/DDBJ whole genome shotgun (WGS) entry which is preliminary data.</text>
</comment>
<evidence type="ECO:0000256" key="4">
    <source>
        <dbReference type="ARBA" id="ARBA00022553"/>
    </source>
</evidence>
<name>A0A0F0KNJ1_9MICO</name>
<keyword evidence="8" id="KW-0812">Transmembrane</keyword>
<dbReference type="PANTHER" id="PTHR43047">
    <property type="entry name" value="TWO-COMPONENT HISTIDINE PROTEIN KINASE"/>
    <property type="match status" value="1"/>
</dbReference>
<comment type="subcellular location">
    <subcellularLocation>
        <location evidence="2">Cell membrane</location>
    </subcellularLocation>
</comment>
<dbReference type="PANTHER" id="PTHR43047:SF72">
    <property type="entry name" value="OSMOSENSING HISTIDINE PROTEIN KINASE SLN1"/>
    <property type="match status" value="1"/>
</dbReference>
<feature type="transmembrane region" description="Helical" evidence="8">
    <location>
        <begin position="131"/>
        <end position="153"/>
    </location>
</feature>
<dbReference type="Gene3D" id="3.30.565.10">
    <property type="entry name" value="Histidine kinase-like ATPase, C-terminal domain"/>
    <property type="match status" value="1"/>
</dbReference>
<dbReference type="FunFam" id="3.30.565.10:FF:000006">
    <property type="entry name" value="Sensor histidine kinase WalK"/>
    <property type="match status" value="1"/>
</dbReference>
<dbReference type="NCBIfam" id="TIGR00229">
    <property type="entry name" value="sensory_box"/>
    <property type="match status" value="1"/>
</dbReference>
<dbReference type="Proteomes" id="UP000033725">
    <property type="component" value="Unassembled WGS sequence"/>
</dbReference>
<comment type="catalytic activity">
    <reaction evidence="1">
        <text>ATP + protein L-histidine = ADP + protein N-phospho-L-histidine.</text>
        <dbReference type="EC" id="2.7.13.3"/>
    </reaction>
</comment>
<dbReference type="PROSITE" id="PS50112">
    <property type="entry name" value="PAS"/>
    <property type="match status" value="1"/>
</dbReference>
<feature type="transmembrane region" description="Helical" evidence="8">
    <location>
        <begin position="37"/>
        <end position="57"/>
    </location>
</feature>
<feature type="domain" description="Histidine kinase" evidence="9">
    <location>
        <begin position="312"/>
        <end position="526"/>
    </location>
</feature>
<dbReference type="EC" id="2.7.13.3" evidence="3"/>
<dbReference type="Pfam" id="PF00512">
    <property type="entry name" value="HisKA"/>
    <property type="match status" value="1"/>
</dbReference>
<dbReference type="CDD" id="cd00082">
    <property type="entry name" value="HisKA"/>
    <property type="match status" value="1"/>
</dbReference>
<evidence type="ECO:0000313" key="12">
    <source>
        <dbReference type="Proteomes" id="UP000033725"/>
    </source>
</evidence>
<feature type="transmembrane region" description="Helical" evidence="8">
    <location>
        <begin position="6"/>
        <end position="25"/>
    </location>
</feature>